<evidence type="ECO:0000256" key="5">
    <source>
        <dbReference type="ARBA" id="ARBA00022692"/>
    </source>
</evidence>
<accession>A0ABU6D881</accession>
<comment type="similarity">
    <text evidence="2">Belongs to the amino acid-polyamine-organocation (APC) superfamily. Spore germination protein (SGP) (TC 2.A.3.9) family.</text>
</comment>
<feature type="transmembrane region" description="Helical" evidence="8">
    <location>
        <begin position="123"/>
        <end position="143"/>
    </location>
</feature>
<keyword evidence="10" id="KW-1185">Reference proteome</keyword>
<feature type="transmembrane region" description="Helical" evidence="8">
    <location>
        <begin position="335"/>
        <end position="357"/>
    </location>
</feature>
<dbReference type="PANTHER" id="PTHR34975">
    <property type="entry name" value="SPORE GERMINATION PROTEIN A2"/>
    <property type="match status" value="1"/>
</dbReference>
<dbReference type="Proteomes" id="UP001355653">
    <property type="component" value="Unassembled WGS sequence"/>
</dbReference>
<keyword evidence="3" id="KW-0813">Transport</keyword>
<protein>
    <submittedName>
        <fullName evidence="9">GerAB/ArcD/ProY family transporter</fullName>
    </submittedName>
</protein>
<evidence type="ECO:0000256" key="8">
    <source>
        <dbReference type="SAM" id="Phobius"/>
    </source>
</evidence>
<evidence type="ECO:0000313" key="9">
    <source>
        <dbReference type="EMBL" id="MEB4793933.1"/>
    </source>
</evidence>
<reference evidence="9 10" key="1">
    <citation type="submission" date="2023-03" db="EMBL/GenBank/DDBJ databases">
        <title>Bacillus Genome Sequencing.</title>
        <authorList>
            <person name="Dunlap C."/>
        </authorList>
    </citation>
    <scope>NUCLEOTIDE SEQUENCE [LARGE SCALE GENOMIC DNA]</scope>
    <source>
        <strain evidence="9 10">NRS-1351</strain>
    </source>
</reference>
<feature type="transmembrane region" description="Helical" evidence="8">
    <location>
        <begin position="218"/>
        <end position="241"/>
    </location>
</feature>
<dbReference type="EMBL" id="JAROBY010000014">
    <property type="protein sequence ID" value="MEB4793933.1"/>
    <property type="molecule type" value="Genomic_DNA"/>
</dbReference>
<evidence type="ECO:0000256" key="4">
    <source>
        <dbReference type="ARBA" id="ARBA00022544"/>
    </source>
</evidence>
<feature type="transmembrane region" description="Helical" evidence="8">
    <location>
        <begin position="83"/>
        <end position="102"/>
    </location>
</feature>
<feature type="transmembrane region" description="Helical" evidence="8">
    <location>
        <begin position="305"/>
        <end position="323"/>
    </location>
</feature>
<dbReference type="NCBIfam" id="TIGR00912">
    <property type="entry name" value="2A0309"/>
    <property type="match status" value="1"/>
</dbReference>
<comment type="subcellular location">
    <subcellularLocation>
        <location evidence="1">Membrane</location>
        <topology evidence="1">Multi-pass membrane protein</topology>
    </subcellularLocation>
</comment>
<proteinExistence type="inferred from homology"/>
<keyword evidence="5 8" id="KW-0812">Transmembrane</keyword>
<gene>
    <name evidence="9" type="ORF">P5G65_08505</name>
</gene>
<sequence>MIRPNDRITTPQAAVILANILLGVGILTLPRFLADKMETPDGWITVIVGGILAFGFGLIMVKLSQRFPGKTFFDYSQIIAGKWIGKLLNLILIVYFALFAGFEIRDMSEIINYLFLEKTPKEFIILVFMCVAVYLTTGGISSIARLFEFILPLTLVIIIASYSLSLNLFELENLRPVLGMGIGPIFKGLPETWRAFAGIETMLFVTAYMSRPEKASKALLAGISISVFVYLITIIVVLGGIPHEQVATLTWPAISIVRSYELTGFFLERYESLLIVVRLVQVFTGFVMYLYIVSLGLSHTFNQAYYRYIYAVLPVIFIIAMYPKSINQVKALGDVIGGIFFGIIGLVAPILLLITVLRKISYVQN</sequence>
<evidence type="ECO:0000313" key="10">
    <source>
        <dbReference type="Proteomes" id="UP001355653"/>
    </source>
</evidence>
<dbReference type="Pfam" id="PF03845">
    <property type="entry name" value="Spore_permease"/>
    <property type="match status" value="1"/>
</dbReference>
<keyword evidence="4" id="KW-0309">Germination</keyword>
<feature type="transmembrane region" description="Helical" evidence="8">
    <location>
        <begin position="149"/>
        <end position="169"/>
    </location>
</feature>
<dbReference type="PIRSF" id="PIRSF006060">
    <property type="entry name" value="AA_transporter"/>
    <property type="match status" value="1"/>
</dbReference>
<name>A0ABU6D881_9BACL</name>
<feature type="transmembrane region" description="Helical" evidence="8">
    <location>
        <begin position="272"/>
        <end position="293"/>
    </location>
</feature>
<evidence type="ECO:0000256" key="6">
    <source>
        <dbReference type="ARBA" id="ARBA00022989"/>
    </source>
</evidence>
<evidence type="ECO:0000256" key="3">
    <source>
        <dbReference type="ARBA" id="ARBA00022448"/>
    </source>
</evidence>
<feature type="transmembrane region" description="Helical" evidence="8">
    <location>
        <begin position="12"/>
        <end position="30"/>
    </location>
</feature>
<dbReference type="PANTHER" id="PTHR34975:SF2">
    <property type="entry name" value="SPORE GERMINATION PROTEIN A2"/>
    <property type="match status" value="1"/>
</dbReference>
<organism evidence="9 10">
    <name type="scientific">Paenibacillus chondroitinus</name>
    <dbReference type="NCBI Taxonomy" id="59842"/>
    <lineage>
        <taxon>Bacteria</taxon>
        <taxon>Bacillati</taxon>
        <taxon>Bacillota</taxon>
        <taxon>Bacilli</taxon>
        <taxon>Bacillales</taxon>
        <taxon>Paenibacillaceae</taxon>
        <taxon>Paenibacillus</taxon>
    </lineage>
</organism>
<evidence type="ECO:0000256" key="2">
    <source>
        <dbReference type="ARBA" id="ARBA00007998"/>
    </source>
</evidence>
<comment type="caution">
    <text evidence="9">The sequence shown here is derived from an EMBL/GenBank/DDBJ whole genome shotgun (WGS) entry which is preliminary data.</text>
</comment>
<evidence type="ECO:0000256" key="1">
    <source>
        <dbReference type="ARBA" id="ARBA00004141"/>
    </source>
</evidence>
<dbReference type="RefSeq" id="WP_127456348.1">
    <property type="nucleotide sequence ID" value="NZ_JAROBY010000014.1"/>
</dbReference>
<dbReference type="InterPro" id="IPR004761">
    <property type="entry name" value="Spore_GerAB"/>
</dbReference>
<evidence type="ECO:0000256" key="7">
    <source>
        <dbReference type="ARBA" id="ARBA00023136"/>
    </source>
</evidence>
<keyword evidence="7 8" id="KW-0472">Membrane</keyword>
<keyword evidence="6 8" id="KW-1133">Transmembrane helix</keyword>
<feature type="transmembrane region" description="Helical" evidence="8">
    <location>
        <begin position="42"/>
        <end position="63"/>
    </location>
</feature>